<sequence>MSIHTHPHHNMDDDSDIDTLAQLFPDATQTKLRNALASAQGDPNLASTILLSEMSMGRQGETVAQLASMFPDRPRAVLQRVLEDSGSLDAAVEVLLGDASGDSFGDAFGDALPKALPNKREASGKASGKARGLATSQDSGPAIVQKYGYVSKRVAEDLCAQYSDPIRALIQLVYTCTSTGINTGTSSCTSTATNTPTNTSNDLSDLLHSPRLSSISPRFLEKALEYFHGDHERTAALLILIAEHNYGKHTGYYRVEPGPGPGLRPGPGPGQGTSSIRPGISSVRSQIKAIPKASPKASTSTIPKAISSPINGTRDGPEDGDTLDFHGWLPEDAATTAAQRLARWWATELAQRELNNTRLNQIDAVHVSPVTLVTGRGLHSTGGVPRVRIRVQRMLDELNYVYIEEPSRFTVTGRRRIRQR</sequence>
<dbReference type="PANTHER" id="PTHR46535:SF1">
    <property type="entry name" value="NEDD4-BINDING PROTEIN 2"/>
    <property type="match status" value="1"/>
</dbReference>
<dbReference type="PROSITE" id="PS50828">
    <property type="entry name" value="SMR"/>
    <property type="match status" value="1"/>
</dbReference>
<feature type="compositionally biased region" description="Pro residues" evidence="1">
    <location>
        <begin position="259"/>
        <end position="268"/>
    </location>
</feature>
<dbReference type="SMART" id="SM00463">
    <property type="entry name" value="SMR"/>
    <property type="match status" value="1"/>
</dbReference>
<gene>
    <name evidence="4" type="primary">CUE2</name>
    <name evidence="4" type="ORF">FIM1_1758</name>
</gene>
<dbReference type="SUPFAM" id="SSF46934">
    <property type="entry name" value="UBA-like"/>
    <property type="match status" value="1"/>
</dbReference>
<organism evidence="4 5">
    <name type="scientific">Kluyveromyces marxianus</name>
    <name type="common">Yeast</name>
    <name type="synonym">Candida kefyr</name>
    <dbReference type="NCBI Taxonomy" id="4911"/>
    <lineage>
        <taxon>Eukaryota</taxon>
        <taxon>Fungi</taxon>
        <taxon>Dikarya</taxon>
        <taxon>Ascomycota</taxon>
        <taxon>Saccharomycotina</taxon>
        <taxon>Saccharomycetes</taxon>
        <taxon>Saccharomycetales</taxon>
        <taxon>Saccharomycetaceae</taxon>
        <taxon>Kluyveromyces</taxon>
    </lineage>
</organism>
<dbReference type="InterPro" id="IPR036063">
    <property type="entry name" value="Smr_dom_sf"/>
</dbReference>
<evidence type="ECO:0000313" key="4">
    <source>
        <dbReference type="EMBL" id="QGN15073.1"/>
    </source>
</evidence>
<reference evidence="4 5" key="1">
    <citation type="submission" date="2016-03" db="EMBL/GenBank/DDBJ databases">
        <title>How can Kluyveromyces marxianus grow so fast - potential evolutionary course in Saccharomyces Complex revealed by comparative genomics.</title>
        <authorList>
            <person name="Mo W."/>
            <person name="Lu W."/>
            <person name="Yang X."/>
            <person name="Qi J."/>
            <person name="Lv H."/>
        </authorList>
    </citation>
    <scope>NUCLEOTIDE SEQUENCE [LARGE SCALE GENOMIC DNA]</scope>
    <source>
        <strain evidence="4 5">FIM1</strain>
    </source>
</reference>
<name>A0ABX6EVD2_KLUMA</name>
<dbReference type="Gene3D" id="3.30.1370.110">
    <property type="match status" value="1"/>
</dbReference>
<reference evidence="4 5" key="2">
    <citation type="submission" date="2019-11" db="EMBL/GenBank/DDBJ databases">
        <authorList>
            <person name="Lu H."/>
        </authorList>
    </citation>
    <scope>NUCLEOTIDE SEQUENCE [LARGE SCALE GENOMIC DNA]</scope>
    <source>
        <strain evidence="4 5">FIM1</strain>
    </source>
</reference>
<dbReference type="InterPro" id="IPR052772">
    <property type="entry name" value="Endo/PolyKinase_Domain-Protein"/>
</dbReference>
<dbReference type="Gene3D" id="1.10.8.10">
    <property type="entry name" value="DNA helicase RuvA subunit, C-terminal domain"/>
    <property type="match status" value="1"/>
</dbReference>
<dbReference type="PROSITE" id="PS51140">
    <property type="entry name" value="CUE"/>
    <property type="match status" value="2"/>
</dbReference>
<proteinExistence type="predicted"/>
<dbReference type="InterPro" id="IPR003892">
    <property type="entry name" value="CUE"/>
</dbReference>
<feature type="domain" description="Smr" evidence="2">
    <location>
        <begin position="323"/>
        <end position="420"/>
    </location>
</feature>
<feature type="region of interest" description="Disordered" evidence="1">
    <location>
        <begin position="259"/>
        <end position="278"/>
    </location>
</feature>
<dbReference type="EMBL" id="CP015056">
    <property type="protein sequence ID" value="QGN15073.1"/>
    <property type="molecule type" value="Genomic_DNA"/>
</dbReference>
<dbReference type="InterPro" id="IPR002625">
    <property type="entry name" value="Smr_dom"/>
</dbReference>
<evidence type="ECO:0000256" key="1">
    <source>
        <dbReference type="SAM" id="MobiDB-lite"/>
    </source>
</evidence>
<dbReference type="CDD" id="cd14279">
    <property type="entry name" value="CUE"/>
    <property type="match status" value="2"/>
</dbReference>
<evidence type="ECO:0000313" key="5">
    <source>
        <dbReference type="Proteomes" id="UP000422736"/>
    </source>
</evidence>
<feature type="domain" description="CUE" evidence="3">
    <location>
        <begin position="12"/>
        <end position="56"/>
    </location>
</feature>
<dbReference type="PANTHER" id="PTHR46535">
    <property type="entry name" value="NEDD4-BINDING PROTEIN 2"/>
    <property type="match status" value="1"/>
</dbReference>
<dbReference type="Proteomes" id="UP000422736">
    <property type="component" value="Chromosome 3"/>
</dbReference>
<dbReference type="InterPro" id="IPR009060">
    <property type="entry name" value="UBA-like_sf"/>
</dbReference>
<accession>A0ABX6EVD2</accession>
<dbReference type="Pfam" id="PF02845">
    <property type="entry name" value="CUE"/>
    <property type="match status" value="1"/>
</dbReference>
<evidence type="ECO:0000259" key="2">
    <source>
        <dbReference type="PROSITE" id="PS50828"/>
    </source>
</evidence>
<keyword evidence="5" id="KW-1185">Reference proteome</keyword>
<feature type="domain" description="CUE" evidence="3">
    <location>
        <begin position="58"/>
        <end position="100"/>
    </location>
</feature>
<dbReference type="SUPFAM" id="SSF160443">
    <property type="entry name" value="SMR domain-like"/>
    <property type="match status" value="1"/>
</dbReference>
<feature type="region of interest" description="Disordered" evidence="1">
    <location>
        <begin position="291"/>
        <end position="317"/>
    </location>
</feature>
<evidence type="ECO:0000259" key="3">
    <source>
        <dbReference type="PROSITE" id="PS51140"/>
    </source>
</evidence>
<protein>
    <submittedName>
        <fullName evidence="4">Ubiquitin-binding protein CUE2</fullName>
    </submittedName>
</protein>